<evidence type="ECO:0000259" key="8">
    <source>
        <dbReference type="PROSITE" id="PS50011"/>
    </source>
</evidence>
<evidence type="ECO:0000256" key="3">
    <source>
        <dbReference type="ARBA" id="ARBA00022777"/>
    </source>
</evidence>
<dbReference type="KEGG" id="scor:J3U87_31320"/>
<dbReference type="SUPFAM" id="SSF56112">
    <property type="entry name" value="Protein kinase-like (PK-like)"/>
    <property type="match status" value="1"/>
</dbReference>
<evidence type="ECO:0000256" key="6">
    <source>
        <dbReference type="SAM" id="MobiDB-lite"/>
    </source>
</evidence>
<evidence type="ECO:0000256" key="5">
    <source>
        <dbReference type="PROSITE-ProRule" id="PRU10141"/>
    </source>
</evidence>
<dbReference type="InterPro" id="IPR011990">
    <property type="entry name" value="TPR-like_helical_dom_sf"/>
</dbReference>
<keyword evidence="7" id="KW-0472">Membrane</keyword>
<dbReference type="Gene3D" id="1.25.40.10">
    <property type="entry name" value="Tetratricopeptide repeat domain"/>
    <property type="match status" value="2"/>
</dbReference>
<dbReference type="PANTHER" id="PTHR43289:SF34">
    <property type="entry name" value="SERINE_THREONINE-PROTEIN KINASE YBDM-RELATED"/>
    <property type="match status" value="1"/>
</dbReference>
<dbReference type="InterPro" id="IPR017441">
    <property type="entry name" value="Protein_kinase_ATP_BS"/>
</dbReference>
<dbReference type="PROSITE" id="PS00107">
    <property type="entry name" value="PROTEIN_KINASE_ATP"/>
    <property type="match status" value="1"/>
</dbReference>
<gene>
    <name evidence="9" type="ORF">J3U87_31320</name>
</gene>
<keyword evidence="7" id="KW-0812">Transmembrane</keyword>
<keyword evidence="9" id="KW-0723">Serine/threonine-protein kinase</keyword>
<keyword evidence="4 5" id="KW-0067">ATP-binding</keyword>
<dbReference type="InterPro" id="IPR008271">
    <property type="entry name" value="Ser/Thr_kinase_AS"/>
</dbReference>
<dbReference type="InterPro" id="IPR011009">
    <property type="entry name" value="Kinase-like_dom_sf"/>
</dbReference>
<dbReference type="InterPro" id="IPR000719">
    <property type="entry name" value="Prot_kinase_dom"/>
</dbReference>
<keyword evidence="3 9" id="KW-0418">Kinase</keyword>
<feature type="transmembrane region" description="Helical" evidence="7">
    <location>
        <begin position="414"/>
        <end position="434"/>
    </location>
</feature>
<keyword evidence="10" id="KW-1185">Reference proteome</keyword>
<sequence>MNTDANKSHLPPSRWMKIKEIVADALDKPEPDRAAFIERACEGDRDLQREVGELVFLDEWDPRIWESPLSSGCPEGGAPPLFSMASETFIGKQIGSYRLVRELGTGGMGHVFLAARIDAEYRAQVAIKILKPGMGSAEILARFRRERQISADLDHPNIARLFEGGTTPNGLPYFVMEYVVGVPITRYCREQALGVKARLRLFRKVCLAVQEAHQNLIIHRDIKPGNILVKDDGEPKLLDFGIAKVLDADATDASSHTRTGQRFFTPRYASPEQVRGDTLTTASDVYSLGVLLYELLTGQCPPIRPSADGDNATSAREGEPVKPSTVLERDPKAEHGADPLGSVSPKHRRHWKRELQGDLDTIVLCALRDDPHRRYGSAAQLGDDLARHLSGRPISARPESWSYLSAKFVKRHRVGVAITVSSFLILVTAVFGLWRQRDMLKHQRTEARALKVIAEDERDHAQAISRFLVDSFVGADPYERRTKAASLEEILDDARWRLLADTELKPLVRAELCHELGNVLNNLGQFEPAEAMMLESLELRRDHGASDRKIGESLEILASLDLARGQYSAGIARYEESHRLYGTLNRENAHAIAANRIRLGLTHNLTQDYRSAEASLRRAMDIFGRHPTTETNHLAYGCAELAMALMGQGKLSEVPSLIDRAEAIEAELREPRPALRASIWFYRGMYLRCTGRVDEAVALQRSVLATYRDQFGAQHWRIGQVLHEMARCAWTQGEWNMGDRHQATALEILRQTFPSTHRLVIDGALLKVDFWEQSGRLPRALTELEALVATYRQRLPEDQALFGALAHALGFHYLRLDYNREAAAIYEHLVPAMITSMGANDTRIAAARHNWAVACRRLGQFEKAAHIYRDLDKAPPDNLLSRLIYELGKADLALANGDRSGHESQVAAITVRLSDLDPESAVLLEWRLLSSRSRGAHARGNLIEAGELLDRALFVPVPTSDPLEVRSVRLMLRRIRLHLELNQQSEALAKSESLLDQCLPFFANETPLFRQVLAIRVESLRLANRFDEARTLEARFSTE</sequence>
<dbReference type="PANTHER" id="PTHR43289">
    <property type="entry name" value="MITOGEN-ACTIVATED PROTEIN KINASE KINASE KINASE 20-RELATED"/>
    <property type="match status" value="1"/>
</dbReference>
<evidence type="ECO:0000256" key="1">
    <source>
        <dbReference type="ARBA" id="ARBA00022679"/>
    </source>
</evidence>
<name>A0A8A4TKU2_SULCO</name>
<dbReference type="InterPro" id="IPR019734">
    <property type="entry name" value="TPR_rpt"/>
</dbReference>
<organism evidence="9 10">
    <name type="scientific">Sulfidibacter corallicola</name>
    <dbReference type="NCBI Taxonomy" id="2818388"/>
    <lineage>
        <taxon>Bacteria</taxon>
        <taxon>Pseudomonadati</taxon>
        <taxon>Acidobacteriota</taxon>
        <taxon>Holophagae</taxon>
        <taxon>Acanthopleuribacterales</taxon>
        <taxon>Acanthopleuribacteraceae</taxon>
        <taxon>Sulfidibacter</taxon>
    </lineage>
</organism>
<accession>A0A8A4TKU2</accession>
<dbReference type="GO" id="GO:0004674">
    <property type="term" value="F:protein serine/threonine kinase activity"/>
    <property type="evidence" value="ECO:0007669"/>
    <property type="project" value="UniProtKB-KW"/>
</dbReference>
<dbReference type="Gene3D" id="1.10.510.10">
    <property type="entry name" value="Transferase(Phosphotransferase) domain 1"/>
    <property type="match status" value="1"/>
</dbReference>
<feature type="compositionally biased region" description="Basic and acidic residues" evidence="6">
    <location>
        <begin position="327"/>
        <end position="337"/>
    </location>
</feature>
<evidence type="ECO:0000256" key="2">
    <source>
        <dbReference type="ARBA" id="ARBA00022741"/>
    </source>
</evidence>
<dbReference type="CDD" id="cd14014">
    <property type="entry name" value="STKc_PknB_like"/>
    <property type="match status" value="1"/>
</dbReference>
<dbReference type="PROSITE" id="PS50011">
    <property type="entry name" value="PROTEIN_KINASE_DOM"/>
    <property type="match status" value="1"/>
</dbReference>
<dbReference type="AlphaFoldDB" id="A0A8A4TKU2"/>
<dbReference type="RefSeq" id="WP_237379728.1">
    <property type="nucleotide sequence ID" value="NZ_CP071793.1"/>
</dbReference>
<feature type="domain" description="Protein kinase" evidence="8">
    <location>
        <begin position="97"/>
        <end position="386"/>
    </location>
</feature>
<proteinExistence type="predicted"/>
<dbReference type="EMBL" id="CP071793">
    <property type="protein sequence ID" value="QTD50097.1"/>
    <property type="molecule type" value="Genomic_DNA"/>
</dbReference>
<evidence type="ECO:0000313" key="10">
    <source>
        <dbReference type="Proteomes" id="UP000663929"/>
    </source>
</evidence>
<keyword evidence="1" id="KW-0808">Transferase</keyword>
<dbReference type="Pfam" id="PF00069">
    <property type="entry name" value="Pkinase"/>
    <property type="match status" value="1"/>
</dbReference>
<dbReference type="SMART" id="SM00028">
    <property type="entry name" value="TPR"/>
    <property type="match status" value="4"/>
</dbReference>
<keyword evidence="2 5" id="KW-0547">Nucleotide-binding</keyword>
<dbReference type="SUPFAM" id="SSF48452">
    <property type="entry name" value="TPR-like"/>
    <property type="match status" value="3"/>
</dbReference>
<dbReference type="Gene3D" id="3.30.200.20">
    <property type="entry name" value="Phosphorylase Kinase, domain 1"/>
    <property type="match status" value="1"/>
</dbReference>
<keyword evidence="7" id="KW-1133">Transmembrane helix</keyword>
<dbReference type="Pfam" id="PF13374">
    <property type="entry name" value="TPR_10"/>
    <property type="match status" value="2"/>
</dbReference>
<evidence type="ECO:0000256" key="4">
    <source>
        <dbReference type="ARBA" id="ARBA00022840"/>
    </source>
</evidence>
<feature type="region of interest" description="Disordered" evidence="6">
    <location>
        <begin position="303"/>
        <end position="349"/>
    </location>
</feature>
<dbReference type="GO" id="GO:0005524">
    <property type="term" value="F:ATP binding"/>
    <property type="evidence" value="ECO:0007669"/>
    <property type="project" value="UniProtKB-UniRule"/>
</dbReference>
<feature type="binding site" evidence="5">
    <location>
        <position position="128"/>
    </location>
    <ligand>
        <name>ATP</name>
        <dbReference type="ChEBI" id="CHEBI:30616"/>
    </ligand>
</feature>
<reference evidence="9" key="1">
    <citation type="submission" date="2021-03" db="EMBL/GenBank/DDBJ databases">
        <title>Acanthopleuribacteraceae sp. M133.</title>
        <authorList>
            <person name="Wang G."/>
        </authorList>
    </citation>
    <scope>NUCLEOTIDE SEQUENCE</scope>
    <source>
        <strain evidence="9">M133</strain>
    </source>
</reference>
<evidence type="ECO:0000313" key="9">
    <source>
        <dbReference type="EMBL" id="QTD50097.1"/>
    </source>
</evidence>
<evidence type="ECO:0000256" key="7">
    <source>
        <dbReference type="SAM" id="Phobius"/>
    </source>
</evidence>
<dbReference type="PROSITE" id="PS00108">
    <property type="entry name" value="PROTEIN_KINASE_ST"/>
    <property type="match status" value="1"/>
</dbReference>
<protein>
    <submittedName>
        <fullName evidence="9">Serine/threonine protein kinase</fullName>
    </submittedName>
</protein>
<dbReference type="Proteomes" id="UP000663929">
    <property type="component" value="Chromosome"/>
</dbReference>
<dbReference type="SMART" id="SM00220">
    <property type="entry name" value="S_TKc"/>
    <property type="match status" value="1"/>
</dbReference>